<dbReference type="PROSITE" id="PS50949">
    <property type="entry name" value="HTH_GNTR"/>
    <property type="match status" value="1"/>
</dbReference>
<dbReference type="EMBL" id="RFLX01000021">
    <property type="protein sequence ID" value="RMI19346.1"/>
    <property type="molecule type" value="Genomic_DNA"/>
</dbReference>
<evidence type="ECO:0000313" key="8">
    <source>
        <dbReference type="Proteomes" id="UP000278036"/>
    </source>
</evidence>
<sequence>MDGIKLVRERKQRLGDQLYGQILEQIVSGTFEEGSKLPSESQICKAFQVSRPTVREALMRLHADGLVATRQGSGTFVQKRPPGHLTRLAKVSDVAGLLRCMEVRIALEDRAAGLAAERRTPNELERILRALDALRDNAAAASGGVPAQADYDFHRAVASASGNELFAAMLEMINDTMLQAMAVAHGITREGSEERARRVIEEHEAIAEAIRRRDPEGASLSMRYHLHRARQRVTDGQRDL</sequence>
<dbReference type="CDD" id="cd07377">
    <property type="entry name" value="WHTH_GntR"/>
    <property type="match status" value="1"/>
</dbReference>
<dbReference type="InterPro" id="IPR008920">
    <property type="entry name" value="TF_FadR/GntR_C"/>
</dbReference>
<keyword evidence="2" id="KW-0238">DNA-binding</keyword>
<dbReference type="Gene3D" id="1.20.120.530">
    <property type="entry name" value="GntR ligand-binding domain-like"/>
    <property type="match status" value="1"/>
</dbReference>
<protein>
    <submittedName>
        <fullName evidence="6">FCD domain-containing protein</fullName>
    </submittedName>
    <submittedName>
        <fullName evidence="5">FadR family transcriptional regulator</fullName>
    </submittedName>
</protein>
<dbReference type="GO" id="GO:0003677">
    <property type="term" value="F:DNA binding"/>
    <property type="evidence" value="ECO:0007669"/>
    <property type="project" value="UniProtKB-KW"/>
</dbReference>
<dbReference type="InParanoid" id="A0A3A9JDX8"/>
<dbReference type="FunCoup" id="A0A3A9JDX8">
    <property type="interactions" value="19"/>
</dbReference>
<dbReference type="SUPFAM" id="SSF48008">
    <property type="entry name" value="GntR ligand-binding domain-like"/>
    <property type="match status" value="1"/>
</dbReference>
<evidence type="ECO:0000313" key="6">
    <source>
        <dbReference type="EMBL" id="RMI19346.1"/>
    </source>
</evidence>
<name>A0A3A9JDX8_9PROT</name>
<dbReference type="SMART" id="SM00895">
    <property type="entry name" value="FCD"/>
    <property type="match status" value="1"/>
</dbReference>
<feature type="domain" description="HTH gntR-type" evidence="4">
    <location>
        <begin position="12"/>
        <end position="80"/>
    </location>
</feature>
<evidence type="ECO:0000313" key="7">
    <source>
        <dbReference type="Proteomes" id="UP000274097"/>
    </source>
</evidence>
<comment type="caution">
    <text evidence="5">The sequence shown here is derived from an EMBL/GenBank/DDBJ whole genome shotgun (WGS) entry which is preliminary data.</text>
</comment>
<evidence type="ECO:0000256" key="3">
    <source>
        <dbReference type="ARBA" id="ARBA00023163"/>
    </source>
</evidence>
<dbReference type="Gene3D" id="1.10.10.10">
    <property type="entry name" value="Winged helix-like DNA-binding domain superfamily/Winged helix DNA-binding domain"/>
    <property type="match status" value="1"/>
</dbReference>
<evidence type="ECO:0000259" key="4">
    <source>
        <dbReference type="PROSITE" id="PS50949"/>
    </source>
</evidence>
<evidence type="ECO:0000313" key="5">
    <source>
        <dbReference type="EMBL" id="RKK04420.1"/>
    </source>
</evidence>
<gene>
    <name evidence="5" type="ORF">D6Z83_09525</name>
    <name evidence="6" type="ORF">EBE87_20895</name>
</gene>
<keyword evidence="3" id="KW-0804">Transcription</keyword>
<accession>A0A3A9JDX8</accession>
<dbReference type="PANTHER" id="PTHR43537:SF5">
    <property type="entry name" value="UXU OPERON TRANSCRIPTIONAL REGULATOR"/>
    <property type="match status" value="1"/>
</dbReference>
<dbReference type="Pfam" id="PF07729">
    <property type="entry name" value="FCD"/>
    <property type="match status" value="1"/>
</dbReference>
<dbReference type="Pfam" id="PF00392">
    <property type="entry name" value="GntR"/>
    <property type="match status" value="1"/>
</dbReference>
<dbReference type="InterPro" id="IPR011711">
    <property type="entry name" value="GntR_C"/>
</dbReference>
<dbReference type="SUPFAM" id="SSF46785">
    <property type="entry name" value="Winged helix' DNA-binding domain"/>
    <property type="match status" value="1"/>
</dbReference>
<dbReference type="InterPro" id="IPR036390">
    <property type="entry name" value="WH_DNA-bd_sf"/>
</dbReference>
<dbReference type="InterPro" id="IPR000524">
    <property type="entry name" value="Tscrpt_reg_HTH_GntR"/>
</dbReference>
<proteinExistence type="predicted"/>
<reference evidence="5 8" key="1">
    <citation type="submission" date="2018-09" db="EMBL/GenBank/DDBJ databases">
        <title>Roseomonas sp. nov., isolated from feces of Tibetan antelopes in the Qinghai-Tibet plateau, China.</title>
        <authorList>
            <person name="Tian Z."/>
        </authorList>
    </citation>
    <scope>NUCLEOTIDE SEQUENCE [LARGE SCALE GENOMIC DNA]</scope>
    <source>
        <strain evidence="6 7">Z23</strain>
        <strain evidence="5 8">Z24</strain>
    </source>
</reference>
<dbReference type="EMBL" id="RAQU01000044">
    <property type="protein sequence ID" value="RKK04420.1"/>
    <property type="molecule type" value="Genomic_DNA"/>
</dbReference>
<dbReference type="AlphaFoldDB" id="A0A3A9JDX8"/>
<dbReference type="Proteomes" id="UP000274097">
    <property type="component" value="Unassembled WGS sequence"/>
</dbReference>
<dbReference type="InterPro" id="IPR036388">
    <property type="entry name" value="WH-like_DNA-bd_sf"/>
</dbReference>
<dbReference type="SMART" id="SM00345">
    <property type="entry name" value="HTH_GNTR"/>
    <property type="match status" value="1"/>
</dbReference>
<dbReference type="RefSeq" id="WP_120638101.1">
    <property type="nucleotide sequence ID" value="NZ_RAQU01000044.1"/>
</dbReference>
<dbReference type="PANTHER" id="PTHR43537">
    <property type="entry name" value="TRANSCRIPTIONAL REGULATOR, GNTR FAMILY"/>
    <property type="match status" value="1"/>
</dbReference>
<dbReference type="PRINTS" id="PR00035">
    <property type="entry name" value="HTHGNTR"/>
</dbReference>
<dbReference type="OrthoDB" id="7339934at2"/>
<dbReference type="GO" id="GO:0003700">
    <property type="term" value="F:DNA-binding transcription factor activity"/>
    <property type="evidence" value="ECO:0007669"/>
    <property type="project" value="InterPro"/>
</dbReference>
<dbReference type="Proteomes" id="UP000278036">
    <property type="component" value="Unassembled WGS sequence"/>
</dbReference>
<evidence type="ECO:0000256" key="2">
    <source>
        <dbReference type="ARBA" id="ARBA00023125"/>
    </source>
</evidence>
<keyword evidence="7" id="KW-1185">Reference proteome</keyword>
<keyword evidence="1" id="KW-0805">Transcription regulation</keyword>
<evidence type="ECO:0000256" key="1">
    <source>
        <dbReference type="ARBA" id="ARBA00023015"/>
    </source>
</evidence>
<organism evidence="5 8">
    <name type="scientific">Teichococcus wenyumeiae</name>
    <dbReference type="NCBI Taxonomy" id="2478470"/>
    <lineage>
        <taxon>Bacteria</taxon>
        <taxon>Pseudomonadati</taxon>
        <taxon>Pseudomonadota</taxon>
        <taxon>Alphaproteobacteria</taxon>
        <taxon>Acetobacterales</taxon>
        <taxon>Roseomonadaceae</taxon>
        <taxon>Roseomonas</taxon>
    </lineage>
</organism>